<accession>A0A9N9BXY3</accession>
<organism evidence="1 2">
    <name type="scientific">Funneliformis mosseae</name>
    <name type="common">Endomycorrhizal fungus</name>
    <name type="synonym">Glomus mosseae</name>
    <dbReference type="NCBI Taxonomy" id="27381"/>
    <lineage>
        <taxon>Eukaryota</taxon>
        <taxon>Fungi</taxon>
        <taxon>Fungi incertae sedis</taxon>
        <taxon>Mucoromycota</taxon>
        <taxon>Glomeromycotina</taxon>
        <taxon>Glomeromycetes</taxon>
        <taxon>Glomerales</taxon>
        <taxon>Glomeraceae</taxon>
        <taxon>Funneliformis</taxon>
    </lineage>
</organism>
<evidence type="ECO:0000313" key="2">
    <source>
        <dbReference type="Proteomes" id="UP000789375"/>
    </source>
</evidence>
<feature type="non-terminal residue" evidence="1">
    <location>
        <position position="1"/>
    </location>
</feature>
<dbReference type="EMBL" id="CAJVPP010001994">
    <property type="protein sequence ID" value="CAG8582184.1"/>
    <property type="molecule type" value="Genomic_DNA"/>
</dbReference>
<keyword evidence="2" id="KW-1185">Reference proteome</keyword>
<dbReference type="Proteomes" id="UP000789375">
    <property type="component" value="Unassembled WGS sequence"/>
</dbReference>
<protein>
    <submittedName>
        <fullName evidence="1">16859_t:CDS:1</fullName>
    </submittedName>
</protein>
<comment type="caution">
    <text evidence="1">The sequence shown here is derived from an EMBL/GenBank/DDBJ whole genome shotgun (WGS) entry which is preliminary data.</text>
</comment>
<dbReference type="AlphaFoldDB" id="A0A9N9BXY3"/>
<sequence length="64" mass="7287">HLATVLLNLIENKLAIPKRDIHNPALVDASLIKTGVDNYLISPYSFSHNQRWGFRSVDDKTKLE</sequence>
<name>A0A9N9BXY3_FUNMO</name>
<gene>
    <name evidence="1" type="ORF">FMOSSE_LOCUS8003</name>
</gene>
<reference evidence="1" key="1">
    <citation type="submission" date="2021-06" db="EMBL/GenBank/DDBJ databases">
        <authorList>
            <person name="Kallberg Y."/>
            <person name="Tangrot J."/>
            <person name="Rosling A."/>
        </authorList>
    </citation>
    <scope>NUCLEOTIDE SEQUENCE</scope>
    <source>
        <strain evidence="1">87-6 pot B 2015</strain>
    </source>
</reference>
<proteinExistence type="predicted"/>
<evidence type="ECO:0000313" key="1">
    <source>
        <dbReference type="EMBL" id="CAG8582184.1"/>
    </source>
</evidence>